<dbReference type="STRING" id="666681.M301_1086"/>
<proteinExistence type="predicted"/>
<evidence type="ECO:0000259" key="1">
    <source>
        <dbReference type="Pfam" id="PF01571"/>
    </source>
</evidence>
<dbReference type="RefSeq" id="WP_013147786.1">
    <property type="nucleotide sequence ID" value="NC_014207.1"/>
</dbReference>
<dbReference type="Pfam" id="PF01571">
    <property type="entry name" value="GCV_T"/>
    <property type="match status" value="1"/>
</dbReference>
<dbReference type="InterPro" id="IPR017703">
    <property type="entry name" value="YgfZ/GCV_T_CS"/>
</dbReference>
<reference evidence="3" key="1">
    <citation type="submission" date="2010-05" db="EMBL/GenBank/DDBJ databases">
        <title>Complete sequence of Methylotenera sp. 301.</title>
        <authorList>
            <person name="Lucas S."/>
            <person name="Copeland A."/>
            <person name="Lapidus A."/>
            <person name="Cheng J.-F."/>
            <person name="Bruce D."/>
            <person name="Goodwin L."/>
            <person name="Pitluck S."/>
            <person name="Clum A."/>
            <person name="Land M."/>
            <person name="Hauser L."/>
            <person name="Kyrpides N."/>
            <person name="Ivanova N."/>
            <person name="Chistoservova L."/>
            <person name="Kalyuzhnaya M."/>
            <person name="Woyke T."/>
        </authorList>
    </citation>
    <scope>NUCLEOTIDE SEQUENCE [LARGE SCALE GENOMIC DNA]</scope>
    <source>
        <strain evidence="3">301</strain>
    </source>
</reference>
<dbReference type="HOGENOM" id="CLU_007884_6_2_4"/>
<sequence>MANNDWQEYQFIQGAVFNNETITSFGNIENELECTRSQNVICDLSHLGLLEISGDDAVTFLQGQVTNDVRLLGDNHAHYTGYCSPKGRLLALFFAFSHNQKLHLELNQKLLEPIAKRLKMYVMRSKVTINDVSDSTVRFGLSGNNIAELLAPFFATVPKLPYESTSTENGTIICMPNAGMPRYQIVGNTEQAKAIWQALKKDCKPVGKACWEWLEIQTGIPDVYLSTQEEFVPQMLNLDALNAINYKKGCYTGQEIVARTHYLGKVKRRTQLAHVSSDSCPTIGDDVVDANQQAIGKIVRCAPATDAGFVILVECRLESLALADIYWNNIALSIKQLPYSLESSD</sequence>
<protein>
    <submittedName>
        <fullName evidence="2">Folate-binding protein YgfZ</fullName>
    </submittedName>
</protein>
<dbReference type="NCBIfam" id="TIGR03317">
    <property type="entry name" value="ygfZ_signature"/>
    <property type="match status" value="1"/>
</dbReference>
<dbReference type="OrthoDB" id="9796287at2"/>
<dbReference type="AlphaFoldDB" id="D7DQ99"/>
<reference evidence="2 3" key="2">
    <citation type="journal article" date="2011" name="J. Bacteriol.">
        <title>Genomes of three methylotrophs from a single niche uncover genetic and metabolic divergence of Methylophilaceae.</title>
        <authorList>
            <person name="Lapidus A."/>
            <person name="Clum A."/>
            <person name="Labutti K."/>
            <person name="Kaluzhnaya M.G."/>
            <person name="Lim S."/>
            <person name="Beck D.A."/>
            <person name="Glavina Del Rio T."/>
            <person name="Nolan M."/>
            <person name="Mavromatis K."/>
            <person name="Huntemann M."/>
            <person name="Lucas S."/>
            <person name="Lidstrom M.E."/>
            <person name="Ivanova N."/>
            <person name="Chistoserdova L."/>
        </authorList>
    </citation>
    <scope>NUCLEOTIDE SEQUENCE [LARGE SCALE GENOMIC DNA]</scope>
    <source>
        <strain evidence="2 3">301</strain>
    </source>
</reference>
<dbReference type="PANTHER" id="PTHR22602:SF0">
    <property type="entry name" value="TRANSFERASE CAF17, MITOCHONDRIAL-RELATED"/>
    <property type="match status" value="1"/>
</dbReference>
<dbReference type="GO" id="GO:0016226">
    <property type="term" value="P:iron-sulfur cluster assembly"/>
    <property type="evidence" value="ECO:0007669"/>
    <property type="project" value="TreeGrafter"/>
</dbReference>
<dbReference type="Gene3D" id="3.30.70.1630">
    <property type="match status" value="1"/>
</dbReference>
<feature type="domain" description="GCVT N-terminal" evidence="1">
    <location>
        <begin position="22"/>
        <end position="240"/>
    </location>
</feature>
<organism evidence="2 3">
    <name type="scientific">Methylotenera versatilis (strain 301)</name>
    <dbReference type="NCBI Taxonomy" id="666681"/>
    <lineage>
        <taxon>Bacteria</taxon>
        <taxon>Pseudomonadati</taxon>
        <taxon>Pseudomonadota</taxon>
        <taxon>Betaproteobacteria</taxon>
        <taxon>Nitrosomonadales</taxon>
        <taxon>Methylophilaceae</taxon>
        <taxon>Methylotenera</taxon>
    </lineage>
</organism>
<dbReference type="Proteomes" id="UP000000383">
    <property type="component" value="Chromosome"/>
</dbReference>
<dbReference type="KEGG" id="meh:M301_1086"/>
<dbReference type="PIRSF" id="PIRSF006487">
    <property type="entry name" value="GcvT"/>
    <property type="match status" value="1"/>
</dbReference>
<evidence type="ECO:0000313" key="3">
    <source>
        <dbReference type="Proteomes" id="UP000000383"/>
    </source>
</evidence>
<accession>D7DQ99</accession>
<dbReference type="EMBL" id="CP002056">
    <property type="protein sequence ID" value="ADI29470.1"/>
    <property type="molecule type" value="Genomic_DNA"/>
</dbReference>
<name>D7DQ99_METV0</name>
<gene>
    <name evidence="2" type="ordered locus">M301_1086</name>
</gene>
<dbReference type="InterPro" id="IPR006222">
    <property type="entry name" value="GCVT_N"/>
</dbReference>
<dbReference type="Gene3D" id="2.40.30.160">
    <property type="match status" value="1"/>
</dbReference>
<evidence type="ECO:0000313" key="2">
    <source>
        <dbReference type="EMBL" id="ADI29470.1"/>
    </source>
</evidence>
<dbReference type="InterPro" id="IPR045179">
    <property type="entry name" value="YgfZ/GcvT"/>
</dbReference>
<dbReference type="PANTHER" id="PTHR22602">
    <property type="entry name" value="TRANSFERASE CAF17, MITOCHONDRIAL-RELATED"/>
    <property type="match status" value="1"/>
</dbReference>
<dbReference type="Gene3D" id="3.30.70.1400">
    <property type="entry name" value="Aminomethyltransferase beta-barrel domains"/>
    <property type="match status" value="1"/>
</dbReference>
<dbReference type="SUPFAM" id="SSF103025">
    <property type="entry name" value="Folate-binding domain"/>
    <property type="match status" value="1"/>
</dbReference>
<dbReference type="eggNOG" id="COG0354">
    <property type="taxonomic scope" value="Bacteria"/>
</dbReference>
<keyword evidence="3" id="KW-1185">Reference proteome</keyword>